<feature type="transmembrane region" description="Helical" evidence="1">
    <location>
        <begin position="146"/>
        <end position="169"/>
    </location>
</feature>
<feature type="transmembrane region" description="Helical" evidence="1">
    <location>
        <begin position="58"/>
        <end position="76"/>
    </location>
</feature>
<feature type="transmembrane region" description="Helical" evidence="1">
    <location>
        <begin position="83"/>
        <end position="106"/>
    </location>
</feature>
<keyword evidence="1" id="KW-0812">Transmembrane</keyword>
<comment type="caution">
    <text evidence="2">The sequence shown here is derived from an EMBL/GenBank/DDBJ whole genome shotgun (WGS) entry which is preliminary data.</text>
</comment>
<dbReference type="Proteomes" id="UP001595960">
    <property type="component" value="Unassembled WGS sequence"/>
</dbReference>
<feature type="transmembrane region" description="Helical" evidence="1">
    <location>
        <begin position="16"/>
        <end position="38"/>
    </location>
</feature>
<reference evidence="3" key="1">
    <citation type="journal article" date="2019" name="Int. J. Syst. Evol. Microbiol.">
        <title>The Global Catalogue of Microorganisms (GCM) 10K type strain sequencing project: providing services to taxonomists for standard genome sequencing and annotation.</title>
        <authorList>
            <consortium name="The Broad Institute Genomics Platform"/>
            <consortium name="The Broad Institute Genome Sequencing Center for Infectious Disease"/>
            <person name="Wu L."/>
            <person name="Ma J."/>
        </authorList>
    </citation>
    <scope>NUCLEOTIDE SEQUENCE [LARGE SCALE GENOMIC DNA]</scope>
    <source>
        <strain evidence="3">CGMCC 1.12192</strain>
    </source>
</reference>
<evidence type="ECO:0000313" key="3">
    <source>
        <dbReference type="Proteomes" id="UP001595960"/>
    </source>
</evidence>
<accession>A0ABV9R2T2</accession>
<keyword evidence="3" id="KW-1185">Reference proteome</keyword>
<feature type="transmembrane region" description="Helical" evidence="1">
    <location>
        <begin position="181"/>
        <end position="203"/>
    </location>
</feature>
<keyword evidence="1" id="KW-0472">Membrane</keyword>
<protein>
    <submittedName>
        <fullName evidence="2">Uncharacterized protein</fullName>
    </submittedName>
</protein>
<dbReference type="RefSeq" id="WP_204395772.1">
    <property type="nucleotide sequence ID" value="NZ_JAFBBW010000001.1"/>
</dbReference>
<sequence>MEMAVQPMISVEQVRIWAGVQGFVSMAALVALALFYALAAPFGGGTSRWSWLGPVNDWLSVIGAAPWIVAMILFAMRIGAARWLWVFTAAACVGAAAIAIVTLLMLSGRASLQTQAVVALAATLVAFAWTAVAAERARSAGVIPAWVSFLAIALVVALVVAGVAAGIGALAPAGSAGRTTLYVVGGAVGGLAWFAFPVWWLAVASTAA</sequence>
<evidence type="ECO:0000256" key="1">
    <source>
        <dbReference type="SAM" id="Phobius"/>
    </source>
</evidence>
<organism evidence="2 3">
    <name type="scientific">Agromyces aurantiacus</name>
    <dbReference type="NCBI Taxonomy" id="165814"/>
    <lineage>
        <taxon>Bacteria</taxon>
        <taxon>Bacillati</taxon>
        <taxon>Actinomycetota</taxon>
        <taxon>Actinomycetes</taxon>
        <taxon>Micrococcales</taxon>
        <taxon>Microbacteriaceae</taxon>
        <taxon>Agromyces</taxon>
    </lineage>
</organism>
<proteinExistence type="predicted"/>
<gene>
    <name evidence="2" type="ORF">ACFPER_02985</name>
</gene>
<dbReference type="EMBL" id="JBHSJC010000001">
    <property type="protein sequence ID" value="MFC4827737.1"/>
    <property type="molecule type" value="Genomic_DNA"/>
</dbReference>
<evidence type="ECO:0000313" key="2">
    <source>
        <dbReference type="EMBL" id="MFC4827737.1"/>
    </source>
</evidence>
<feature type="transmembrane region" description="Helical" evidence="1">
    <location>
        <begin position="112"/>
        <end position="134"/>
    </location>
</feature>
<keyword evidence="1" id="KW-1133">Transmembrane helix</keyword>
<name>A0ABV9R2T2_9MICO</name>